<feature type="transmembrane region" description="Helical" evidence="2">
    <location>
        <begin position="93"/>
        <end position="114"/>
    </location>
</feature>
<evidence type="ECO:0000313" key="5">
    <source>
        <dbReference type="Proteomes" id="UP000477488"/>
    </source>
</evidence>
<dbReference type="Gene3D" id="1.10.10.10">
    <property type="entry name" value="Winged helix-like DNA-binding domain superfamily/Winged helix DNA-binding domain"/>
    <property type="match status" value="1"/>
</dbReference>
<dbReference type="InterPro" id="IPR000792">
    <property type="entry name" value="Tscrpt_reg_LuxR_C"/>
</dbReference>
<reference evidence="4 5" key="1">
    <citation type="submission" date="2019-09" db="EMBL/GenBank/DDBJ databases">
        <title>In-depth cultivation of the pig gut microbiome towards novel bacterial diversity and tailored functional studies.</title>
        <authorList>
            <person name="Wylensek D."/>
            <person name="Hitch T.C.A."/>
            <person name="Clavel T."/>
        </authorList>
    </citation>
    <scope>NUCLEOTIDE SEQUENCE [LARGE SCALE GENOMIC DNA]</scope>
    <source>
        <strain evidence="4 5">PG-178-WT-4</strain>
    </source>
</reference>
<dbReference type="RefSeq" id="WP_154512152.1">
    <property type="nucleotide sequence ID" value="NZ_JAXELC010000025.1"/>
</dbReference>
<keyword evidence="5" id="KW-1185">Reference proteome</keyword>
<dbReference type="CDD" id="cd06170">
    <property type="entry name" value="LuxR_C_like"/>
    <property type="match status" value="1"/>
</dbReference>
<feature type="compositionally biased region" description="Polar residues" evidence="1">
    <location>
        <begin position="425"/>
        <end position="439"/>
    </location>
</feature>
<feature type="transmembrane region" description="Helical" evidence="2">
    <location>
        <begin position="362"/>
        <end position="384"/>
    </location>
</feature>
<feature type="domain" description="HTH luxR-type" evidence="3">
    <location>
        <begin position="448"/>
        <end position="515"/>
    </location>
</feature>
<protein>
    <submittedName>
        <fullName evidence="4">Helix-turn-helix transcriptional regulator</fullName>
    </submittedName>
</protein>
<evidence type="ECO:0000256" key="2">
    <source>
        <dbReference type="SAM" id="Phobius"/>
    </source>
</evidence>
<name>A0A6L5XNZ4_9BACT</name>
<feature type="transmembrane region" description="Helical" evidence="2">
    <location>
        <begin position="126"/>
        <end position="145"/>
    </location>
</feature>
<feature type="region of interest" description="Disordered" evidence="1">
    <location>
        <begin position="417"/>
        <end position="441"/>
    </location>
</feature>
<evidence type="ECO:0000259" key="3">
    <source>
        <dbReference type="PROSITE" id="PS50043"/>
    </source>
</evidence>
<keyword evidence="2" id="KW-0472">Membrane</keyword>
<dbReference type="Pfam" id="PF00196">
    <property type="entry name" value="GerE"/>
    <property type="match status" value="1"/>
</dbReference>
<dbReference type="InterPro" id="IPR016032">
    <property type="entry name" value="Sig_transdc_resp-reg_C-effctor"/>
</dbReference>
<comment type="caution">
    <text evidence="4">The sequence shown here is derived from an EMBL/GenBank/DDBJ whole genome shotgun (WGS) entry which is preliminary data.</text>
</comment>
<feature type="transmembrane region" description="Helical" evidence="2">
    <location>
        <begin position="36"/>
        <end position="56"/>
    </location>
</feature>
<evidence type="ECO:0000313" key="4">
    <source>
        <dbReference type="EMBL" id="MSS28601.1"/>
    </source>
</evidence>
<dbReference type="InterPro" id="IPR036388">
    <property type="entry name" value="WH-like_DNA-bd_sf"/>
</dbReference>
<organism evidence="4 5">
    <name type="scientific">Desulfovibrio porci</name>
    <dbReference type="NCBI Taxonomy" id="2605782"/>
    <lineage>
        <taxon>Bacteria</taxon>
        <taxon>Pseudomonadati</taxon>
        <taxon>Thermodesulfobacteriota</taxon>
        <taxon>Desulfovibrionia</taxon>
        <taxon>Desulfovibrionales</taxon>
        <taxon>Desulfovibrionaceae</taxon>
        <taxon>Desulfovibrio</taxon>
    </lineage>
</organism>
<feature type="transmembrane region" description="Helical" evidence="2">
    <location>
        <begin position="68"/>
        <end position="87"/>
    </location>
</feature>
<proteinExistence type="predicted"/>
<dbReference type="AlphaFoldDB" id="A0A6L5XNZ4"/>
<accession>A0A6L5XNZ4</accession>
<dbReference type="PROSITE" id="PS50043">
    <property type="entry name" value="HTH_LUXR_2"/>
    <property type="match status" value="1"/>
</dbReference>
<dbReference type="SUPFAM" id="SSF46894">
    <property type="entry name" value="C-terminal effector domain of the bipartite response regulators"/>
    <property type="match status" value="1"/>
</dbReference>
<feature type="transmembrane region" description="Helical" evidence="2">
    <location>
        <begin position="298"/>
        <end position="317"/>
    </location>
</feature>
<feature type="transmembrane region" description="Helical" evidence="2">
    <location>
        <begin position="242"/>
        <end position="260"/>
    </location>
</feature>
<feature type="transmembrane region" description="Helical" evidence="2">
    <location>
        <begin position="269"/>
        <end position="286"/>
    </location>
</feature>
<gene>
    <name evidence="4" type="ORF">FYJ44_11290</name>
</gene>
<keyword evidence="2" id="KW-0812">Transmembrane</keyword>
<dbReference type="Proteomes" id="UP000477488">
    <property type="component" value="Unassembled WGS sequence"/>
</dbReference>
<keyword evidence="2" id="KW-1133">Transmembrane helix</keyword>
<feature type="transmembrane region" description="Helical" evidence="2">
    <location>
        <begin position="7"/>
        <end position="24"/>
    </location>
</feature>
<dbReference type="EMBL" id="VUMH01000012">
    <property type="protein sequence ID" value="MSS28601.1"/>
    <property type="molecule type" value="Genomic_DNA"/>
</dbReference>
<dbReference type="GO" id="GO:0006355">
    <property type="term" value="P:regulation of DNA-templated transcription"/>
    <property type="evidence" value="ECO:0007669"/>
    <property type="project" value="InterPro"/>
</dbReference>
<sequence length="519" mass="55976">MKELRYILGAGCLNAWLWLAFRSYGDPEPFLFNDEFGRLFAVLPCAALFLFLLGLWRERLRAEGMLSRLWIAGCAGLCSPLLLSLDIPLLANAAAGTLISALAGFGFAVGFVVLGMGVASLPRRGILVVVSAGIIVSRALIHGLLALRPEGLLLLPVVFALAAKLLLEPPAAPSPPDKESRAPSGQSGAPEFAAVAALPDPSGLINLWPVYAVYGLTGFSHGLYYSLLAVMEPLLPRPKPHLLLIVVLSCLISPLCIHLARRASIWRTVLLMGPLLVVGYTAWPLLHRESPALSLDSLHFAYTLLGVYSYTTLFYAASWLNARRRGNGIRLIGLGGAILLFSLLLGTYALPGIRASLSHGTTVNYLFALLAVTILLSSSTYVFLLERMGFWEAAPHGRPARPMRPLPGAFSPVTSLGPSAENAAQAPQSQQGEGQTGAESLSREECEQLFRRLGLTRQQALIAAMLAQKHNDADICASLNISPSTLKTHIRNILRRLNINSRHELPWLVCHAAGGQNEE</sequence>
<evidence type="ECO:0000256" key="1">
    <source>
        <dbReference type="SAM" id="MobiDB-lite"/>
    </source>
</evidence>
<dbReference type="GO" id="GO:0003677">
    <property type="term" value="F:DNA binding"/>
    <property type="evidence" value="ECO:0007669"/>
    <property type="project" value="InterPro"/>
</dbReference>
<dbReference type="SMART" id="SM00421">
    <property type="entry name" value="HTH_LUXR"/>
    <property type="match status" value="1"/>
</dbReference>
<feature type="transmembrane region" description="Helical" evidence="2">
    <location>
        <begin position="329"/>
        <end position="350"/>
    </location>
</feature>